<keyword evidence="5 7" id="KW-0687">Ribonucleoprotein</keyword>
<comment type="caution">
    <text evidence="8">The sequence shown here is derived from an EMBL/GenBank/DDBJ whole genome shotgun (WGS) entry which is preliminary data.</text>
</comment>
<keyword evidence="9" id="KW-1185">Reference proteome</keyword>
<dbReference type="EMBL" id="JACHVA010000126">
    <property type="protein sequence ID" value="MBC2603290.1"/>
    <property type="molecule type" value="Genomic_DNA"/>
</dbReference>
<proteinExistence type="inferred from homology"/>
<sequence>MKLAKKKKLAQNRRWRIRKKIRGTAERPRLTVCFTNKHVYAQCIDDVAGNTLVYASSLDKNGEGTKPNVEGATALGGKVADLAKEKGIETVVFDRAGRLYHGCVKAFANAARENGLKF</sequence>
<protein>
    <recommendedName>
        <fullName evidence="6 7">Large ribosomal subunit protein uL18</fullName>
    </recommendedName>
</protein>
<comment type="function">
    <text evidence="7">This is one of the proteins that bind and probably mediate the attachment of the 5S RNA into the large ribosomal subunit, where it forms part of the central protuberance.</text>
</comment>
<dbReference type="NCBIfam" id="TIGR00060">
    <property type="entry name" value="L18_bact"/>
    <property type="match status" value="1"/>
</dbReference>
<dbReference type="PANTHER" id="PTHR12899">
    <property type="entry name" value="39S RIBOSOMAL PROTEIN L18, MITOCHONDRIAL"/>
    <property type="match status" value="1"/>
</dbReference>
<keyword evidence="4 7" id="KW-0689">Ribosomal protein</keyword>
<name>A0A7X1E553_9BACT</name>
<evidence type="ECO:0000313" key="9">
    <source>
        <dbReference type="Proteomes" id="UP000525652"/>
    </source>
</evidence>
<keyword evidence="3 7" id="KW-0694">RNA-binding</keyword>
<dbReference type="SUPFAM" id="SSF53137">
    <property type="entry name" value="Translational machinery components"/>
    <property type="match status" value="1"/>
</dbReference>
<dbReference type="InterPro" id="IPR004389">
    <property type="entry name" value="Ribosomal_uL18_bac-type"/>
</dbReference>
<comment type="subunit">
    <text evidence="7">Part of the 50S ribosomal subunit; part of the 5S rRNA/L5/L18/L25 subcomplex. Contacts the 5S and 23S rRNAs.</text>
</comment>
<dbReference type="PANTHER" id="PTHR12899:SF3">
    <property type="entry name" value="LARGE RIBOSOMAL SUBUNIT PROTEIN UL18M"/>
    <property type="match status" value="1"/>
</dbReference>
<evidence type="ECO:0000256" key="6">
    <source>
        <dbReference type="ARBA" id="ARBA00035197"/>
    </source>
</evidence>
<evidence type="ECO:0000256" key="1">
    <source>
        <dbReference type="ARBA" id="ARBA00007116"/>
    </source>
</evidence>
<dbReference type="AlphaFoldDB" id="A0A7X1E553"/>
<accession>A0A7X1E553</accession>
<evidence type="ECO:0000256" key="3">
    <source>
        <dbReference type="ARBA" id="ARBA00022884"/>
    </source>
</evidence>
<dbReference type="GO" id="GO:0003735">
    <property type="term" value="F:structural constituent of ribosome"/>
    <property type="evidence" value="ECO:0007669"/>
    <property type="project" value="InterPro"/>
</dbReference>
<dbReference type="CDD" id="cd00432">
    <property type="entry name" value="Ribosomal_L18_L5e"/>
    <property type="match status" value="1"/>
</dbReference>
<evidence type="ECO:0000256" key="2">
    <source>
        <dbReference type="ARBA" id="ARBA00022730"/>
    </source>
</evidence>
<evidence type="ECO:0000256" key="7">
    <source>
        <dbReference type="HAMAP-Rule" id="MF_01337"/>
    </source>
</evidence>
<dbReference type="InterPro" id="IPR057268">
    <property type="entry name" value="Ribosomal_L18"/>
</dbReference>
<dbReference type="FunFam" id="3.30.420.100:FF:000001">
    <property type="entry name" value="50S ribosomal protein L18"/>
    <property type="match status" value="1"/>
</dbReference>
<dbReference type="Gene3D" id="3.30.420.100">
    <property type="match status" value="1"/>
</dbReference>
<gene>
    <name evidence="7" type="primary">rplR</name>
    <name evidence="8" type="ORF">H5P30_16025</name>
</gene>
<dbReference type="Pfam" id="PF00861">
    <property type="entry name" value="Ribosomal_L18p"/>
    <property type="match status" value="1"/>
</dbReference>
<evidence type="ECO:0000256" key="4">
    <source>
        <dbReference type="ARBA" id="ARBA00022980"/>
    </source>
</evidence>
<organism evidence="8 9">
    <name type="scientific">Puniceicoccus vermicola</name>
    <dbReference type="NCBI Taxonomy" id="388746"/>
    <lineage>
        <taxon>Bacteria</taxon>
        <taxon>Pseudomonadati</taxon>
        <taxon>Verrucomicrobiota</taxon>
        <taxon>Opitutia</taxon>
        <taxon>Puniceicoccales</taxon>
        <taxon>Puniceicoccaceae</taxon>
        <taxon>Puniceicoccus</taxon>
    </lineage>
</organism>
<dbReference type="GO" id="GO:0008097">
    <property type="term" value="F:5S rRNA binding"/>
    <property type="evidence" value="ECO:0007669"/>
    <property type="project" value="TreeGrafter"/>
</dbReference>
<dbReference type="InterPro" id="IPR005484">
    <property type="entry name" value="Ribosomal_uL18_bac/plant/anim"/>
</dbReference>
<comment type="similarity">
    <text evidence="1 7">Belongs to the universal ribosomal protein uL18 family.</text>
</comment>
<dbReference type="RefSeq" id="WP_185693922.1">
    <property type="nucleotide sequence ID" value="NZ_JACHVA010000126.1"/>
</dbReference>
<dbReference type="GO" id="GO:0006412">
    <property type="term" value="P:translation"/>
    <property type="evidence" value="ECO:0007669"/>
    <property type="project" value="UniProtKB-UniRule"/>
</dbReference>
<keyword evidence="2 7" id="KW-0699">rRNA-binding</keyword>
<reference evidence="8 9" key="1">
    <citation type="submission" date="2020-07" db="EMBL/GenBank/DDBJ databases">
        <authorList>
            <person name="Feng X."/>
        </authorList>
    </citation>
    <scope>NUCLEOTIDE SEQUENCE [LARGE SCALE GENOMIC DNA]</scope>
    <source>
        <strain evidence="8 9">JCM14086</strain>
    </source>
</reference>
<dbReference type="HAMAP" id="MF_01337_B">
    <property type="entry name" value="Ribosomal_uL18_B"/>
    <property type="match status" value="1"/>
</dbReference>
<dbReference type="GO" id="GO:0022625">
    <property type="term" value="C:cytosolic large ribosomal subunit"/>
    <property type="evidence" value="ECO:0007669"/>
    <property type="project" value="TreeGrafter"/>
</dbReference>
<dbReference type="Proteomes" id="UP000525652">
    <property type="component" value="Unassembled WGS sequence"/>
</dbReference>
<evidence type="ECO:0000256" key="5">
    <source>
        <dbReference type="ARBA" id="ARBA00023274"/>
    </source>
</evidence>
<evidence type="ECO:0000313" key="8">
    <source>
        <dbReference type="EMBL" id="MBC2603290.1"/>
    </source>
</evidence>